<comment type="subunit">
    <text evidence="2">Homodimer.</text>
</comment>
<evidence type="ECO:0000256" key="3">
    <source>
        <dbReference type="ARBA" id="ARBA00012753"/>
    </source>
</evidence>
<dbReference type="PANTHER" id="PTHR11879:SF55">
    <property type="entry name" value="GLUTAMATE OXALOACETATE TRANSAMINASE 1, ISOFORM B"/>
    <property type="match status" value="1"/>
</dbReference>
<evidence type="ECO:0000259" key="7">
    <source>
        <dbReference type="Pfam" id="PF00155"/>
    </source>
</evidence>
<accession>A0ABQ9IVX7</accession>
<organism evidence="8 9">
    <name type="scientific">Molorchus minor</name>
    <dbReference type="NCBI Taxonomy" id="1323400"/>
    <lineage>
        <taxon>Eukaryota</taxon>
        <taxon>Metazoa</taxon>
        <taxon>Ecdysozoa</taxon>
        <taxon>Arthropoda</taxon>
        <taxon>Hexapoda</taxon>
        <taxon>Insecta</taxon>
        <taxon>Pterygota</taxon>
        <taxon>Neoptera</taxon>
        <taxon>Endopterygota</taxon>
        <taxon>Coleoptera</taxon>
        <taxon>Polyphaga</taxon>
        <taxon>Cucujiformia</taxon>
        <taxon>Chrysomeloidea</taxon>
        <taxon>Cerambycidae</taxon>
        <taxon>Lamiinae</taxon>
        <taxon>Monochamini</taxon>
        <taxon>Molorchus</taxon>
    </lineage>
</organism>
<evidence type="ECO:0000256" key="2">
    <source>
        <dbReference type="ARBA" id="ARBA00011738"/>
    </source>
</evidence>
<keyword evidence="5" id="KW-0808">Transferase</keyword>
<gene>
    <name evidence="8" type="ORF">NQ317_016226</name>
</gene>
<evidence type="ECO:0000256" key="1">
    <source>
        <dbReference type="ARBA" id="ARBA00001933"/>
    </source>
</evidence>
<evidence type="ECO:0000313" key="8">
    <source>
        <dbReference type="EMBL" id="KAJ8966846.1"/>
    </source>
</evidence>
<keyword evidence="6" id="KW-0663">Pyridoxal phosphate</keyword>
<dbReference type="EMBL" id="JAPWTJ010002285">
    <property type="protein sequence ID" value="KAJ8966846.1"/>
    <property type="molecule type" value="Genomic_DNA"/>
</dbReference>
<evidence type="ECO:0000256" key="6">
    <source>
        <dbReference type="ARBA" id="ARBA00022898"/>
    </source>
</evidence>
<keyword evidence="4" id="KW-0032">Aminotransferase</keyword>
<evidence type="ECO:0000256" key="4">
    <source>
        <dbReference type="ARBA" id="ARBA00022576"/>
    </source>
</evidence>
<keyword evidence="9" id="KW-1185">Reference proteome</keyword>
<dbReference type="Pfam" id="PF00155">
    <property type="entry name" value="Aminotran_1_2"/>
    <property type="match status" value="1"/>
</dbReference>
<dbReference type="InterPro" id="IPR015424">
    <property type="entry name" value="PyrdxlP-dep_Trfase"/>
</dbReference>
<dbReference type="PANTHER" id="PTHR11879">
    <property type="entry name" value="ASPARTATE AMINOTRANSFERASE"/>
    <property type="match status" value="1"/>
</dbReference>
<sequence>MSYRTNDLEPWVLPSVRTAEKILANNESLNKEYLPILGLEEFNFASTKLLLGRDSPAITTNRVFSVQTLSATGALRVGAEFLIRVMGKQIIYYSNPTWENHKLIFKNVGFLERREYRYWSHTNRGLDLDGLLEDLRDAPEGSVIVFHAVAHNPSGCDPTPKQWEQIAKSYEGEKTVSLF</sequence>
<evidence type="ECO:0000313" key="9">
    <source>
        <dbReference type="Proteomes" id="UP001162164"/>
    </source>
</evidence>
<name>A0ABQ9IVX7_9CUCU</name>
<dbReference type="Gene3D" id="3.40.640.10">
    <property type="entry name" value="Type I PLP-dependent aspartate aminotransferase-like (Major domain)"/>
    <property type="match status" value="1"/>
</dbReference>
<dbReference type="InterPro" id="IPR000796">
    <property type="entry name" value="Asp_trans"/>
</dbReference>
<evidence type="ECO:0000256" key="5">
    <source>
        <dbReference type="ARBA" id="ARBA00022679"/>
    </source>
</evidence>
<proteinExistence type="predicted"/>
<dbReference type="InterPro" id="IPR004839">
    <property type="entry name" value="Aminotransferase_I/II_large"/>
</dbReference>
<dbReference type="SUPFAM" id="SSF53383">
    <property type="entry name" value="PLP-dependent transferases"/>
    <property type="match status" value="1"/>
</dbReference>
<dbReference type="InterPro" id="IPR015421">
    <property type="entry name" value="PyrdxlP-dep_Trfase_major"/>
</dbReference>
<dbReference type="Proteomes" id="UP001162164">
    <property type="component" value="Unassembled WGS sequence"/>
</dbReference>
<comment type="caution">
    <text evidence="8">The sequence shown here is derived from an EMBL/GenBank/DDBJ whole genome shotgun (WGS) entry which is preliminary data.</text>
</comment>
<feature type="domain" description="Aminotransferase class I/classII large" evidence="7">
    <location>
        <begin position="9"/>
        <end position="170"/>
    </location>
</feature>
<protein>
    <recommendedName>
        <fullName evidence="3">aspartate transaminase</fullName>
        <ecNumber evidence="3">2.6.1.1</ecNumber>
    </recommendedName>
</protein>
<reference evidence="8" key="1">
    <citation type="journal article" date="2023" name="Insect Mol. Biol.">
        <title>Genome sequencing provides insights into the evolution of gene families encoding plant cell wall-degrading enzymes in longhorned beetles.</title>
        <authorList>
            <person name="Shin N.R."/>
            <person name="Okamura Y."/>
            <person name="Kirsch R."/>
            <person name="Pauchet Y."/>
        </authorList>
    </citation>
    <scope>NUCLEOTIDE SEQUENCE</scope>
    <source>
        <strain evidence="8">MMC_N1</strain>
    </source>
</reference>
<comment type="cofactor">
    <cofactor evidence="1">
        <name>pyridoxal 5'-phosphate</name>
        <dbReference type="ChEBI" id="CHEBI:597326"/>
    </cofactor>
</comment>
<dbReference type="EC" id="2.6.1.1" evidence="3"/>